<keyword evidence="7 10" id="KW-0456">Lyase</keyword>
<proteinExistence type="inferred from homology"/>
<keyword evidence="13" id="KW-1185">Reference proteome</keyword>
<dbReference type="GO" id="GO:0004325">
    <property type="term" value="F:ferrochelatase activity"/>
    <property type="evidence" value="ECO:0007669"/>
    <property type="project" value="UniProtKB-UniRule"/>
</dbReference>
<comment type="pathway">
    <text evidence="1 10 11">Porphyrin-containing compound metabolism; protoheme biosynthesis.</text>
</comment>
<name>A0A916VHW1_9LACO</name>
<dbReference type="GO" id="GO:0006783">
    <property type="term" value="P:heme biosynthetic process"/>
    <property type="evidence" value="ECO:0007669"/>
    <property type="project" value="UniProtKB-UniRule"/>
</dbReference>
<comment type="caution">
    <text evidence="10">Lacks conserved residue(s) required for the propagation of feature annotation.</text>
</comment>
<dbReference type="HAMAP" id="MF_00323">
    <property type="entry name" value="Ferrochelatase"/>
    <property type="match status" value="1"/>
</dbReference>
<comment type="similarity">
    <text evidence="2 10 11">Belongs to the ferrochelatase family.</text>
</comment>
<dbReference type="GO" id="GO:0005737">
    <property type="term" value="C:cytoplasm"/>
    <property type="evidence" value="ECO:0007669"/>
    <property type="project" value="UniProtKB-SubCell"/>
</dbReference>
<reference evidence="12" key="1">
    <citation type="submission" date="2020-08" db="EMBL/GenBank/DDBJ databases">
        <title>Taxonomic study for Lactobacillus species isolated from hardwood bark.</title>
        <authorList>
            <person name="Tohno M."/>
            <person name="Tanizawa Y."/>
        </authorList>
    </citation>
    <scope>NUCLEOTIDE SEQUENCE</scope>
    <source>
        <strain evidence="12">B40</strain>
    </source>
</reference>
<dbReference type="InterPro" id="IPR033659">
    <property type="entry name" value="Ferrochelatase_N"/>
</dbReference>
<dbReference type="PANTHER" id="PTHR11108">
    <property type="entry name" value="FERROCHELATASE"/>
    <property type="match status" value="1"/>
</dbReference>
<protein>
    <recommendedName>
        <fullName evidence="10">Coproporphyrin III ferrochelatase</fullName>
        <ecNumber evidence="10">4.99.1.9</ecNumber>
    </recommendedName>
</protein>
<dbReference type="InterPro" id="IPR033644">
    <property type="entry name" value="Ferrochelatase_C"/>
</dbReference>
<evidence type="ECO:0000256" key="5">
    <source>
        <dbReference type="ARBA" id="ARBA00023004"/>
    </source>
</evidence>
<dbReference type="CDD" id="cd03411">
    <property type="entry name" value="Ferrochelatase_N"/>
    <property type="match status" value="1"/>
</dbReference>
<comment type="function">
    <text evidence="10 11">Involved in coproporphyrin-dependent heme b biosynthesis. Catalyzes the insertion of ferrous iron into coproporphyrin III to form Fe-coproporphyrin III.</text>
</comment>
<dbReference type="CDD" id="cd00419">
    <property type="entry name" value="Ferrochelatase_C"/>
    <property type="match status" value="1"/>
</dbReference>
<evidence type="ECO:0000256" key="7">
    <source>
        <dbReference type="ARBA" id="ARBA00023239"/>
    </source>
</evidence>
<dbReference type="PANTHER" id="PTHR11108:SF1">
    <property type="entry name" value="FERROCHELATASE, MITOCHONDRIAL"/>
    <property type="match status" value="1"/>
</dbReference>
<evidence type="ECO:0000313" key="12">
    <source>
        <dbReference type="EMBL" id="GFZ26713.1"/>
    </source>
</evidence>
<evidence type="ECO:0000256" key="9">
    <source>
        <dbReference type="ARBA" id="ARBA00024536"/>
    </source>
</evidence>
<organism evidence="12 13">
    <name type="scientific">Lactobacillus corticis</name>
    <dbReference type="NCBI Taxonomy" id="2201249"/>
    <lineage>
        <taxon>Bacteria</taxon>
        <taxon>Bacillati</taxon>
        <taxon>Bacillota</taxon>
        <taxon>Bacilli</taxon>
        <taxon>Lactobacillales</taxon>
        <taxon>Lactobacillaceae</taxon>
        <taxon>Lactobacillus</taxon>
    </lineage>
</organism>
<keyword evidence="3 10" id="KW-0963">Cytoplasm</keyword>
<gene>
    <name evidence="12" type="primary">hemH</name>
    <name evidence="10" type="synonym">cpfC</name>
    <name evidence="12" type="ORF">LCB40_05930</name>
</gene>
<dbReference type="EMBL" id="BMAY01000003">
    <property type="protein sequence ID" value="GFZ26713.1"/>
    <property type="molecule type" value="Genomic_DNA"/>
</dbReference>
<evidence type="ECO:0000256" key="6">
    <source>
        <dbReference type="ARBA" id="ARBA00023133"/>
    </source>
</evidence>
<dbReference type="InterPro" id="IPR019772">
    <property type="entry name" value="Ferrochelatase_AS"/>
</dbReference>
<dbReference type="InterPro" id="IPR001015">
    <property type="entry name" value="Ferrochelatase"/>
</dbReference>
<dbReference type="FunFam" id="3.40.50.1400:FF:000002">
    <property type="entry name" value="Ferrochelatase"/>
    <property type="match status" value="1"/>
</dbReference>
<evidence type="ECO:0000256" key="3">
    <source>
        <dbReference type="ARBA" id="ARBA00022490"/>
    </source>
</evidence>
<feature type="binding site" evidence="10">
    <location>
        <position position="192"/>
    </location>
    <ligand>
        <name>Fe(2+)</name>
        <dbReference type="ChEBI" id="CHEBI:29033"/>
    </ligand>
</feature>
<evidence type="ECO:0000256" key="8">
    <source>
        <dbReference type="ARBA" id="ARBA00023244"/>
    </source>
</evidence>
<evidence type="ECO:0000256" key="10">
    <source>
        <dbReference type="HAMAP-Rule" id="MF_00323"/>
    </source>
</evidence>
<comment type="subcellular location">
    <subcellularLocation>
        <location evidence="10 11">Cytoplasm</location>
    </subcellularLocation>
</comment>
<keyword evidence="6 10" id="KW-0350">Heme biosynthesis</keyword>
<dbReference type="AlphaFoldDB" id="A0A916VHW1"/>
<evidence type="ECO:0000256" key="1">
    <source>
        <dbReference type="ARBA" id="ARBA00004744"/>
    </source>
</evidence>
<evidence type="ECO:0000256" key="2">
    <source>
        <dbReference type="ARBA" id="ARBA00007718"/>
    </source>
</evidence>
<dbReference type="Pfam" id="PF00762">
    <property type="entry name" value="Ferrochelatase"/>
    <property type="match status" value="1"/>
</dbReference>
<accession>A0A916VHW1</accession>
<dbReference type="RefSeq" id="WP_212780407.1">
    <property type="nucleotide sequence ID" value="NZ_BMAY01000003.1"/>
</dbReference>
<dbReference type="PROSITE" id="PS00534">
    <property type="entry name" value="FERROCHELATASE"/>
    <property type="match status" value="1"/>
</dbReference>
<evidence type="ECO:0000256" key="11">
    <source>
        <dbReference type="RuleBase" id="RU000607"/>
    </source>
</evidence>
<evidence type="ECO:0000313" key="13">
    <source>
        <dbReference type="Proteomes" id="UP000677218"/>
    </source>
</evidence>
<dbReference type="EC" id="4.99.1.9" evidence="10"/>
<dbReference type="Proteomes" id="UP000677218">
    <property type="component" value="Unassembled WGS sequence"/>
</dbReference>
<comment type="caution">
    <text evidence="12">The sequence shown here is derived from an EMBL/GenBank/DDBJ whole genome shotgun (WGS) entry which is preliminary data.</text>
</comment>
<sequence length="317" mass="36065">MTKKGLLLVNLGTPQAPTPSAFKTYLKKFLSDQRVIRMNPLIWQPILRGMILPRRAARSAQKYQKIWDSQKGSPLLYYTKEQALAVQAKLPEYTVRYAMSYSTPSIPAALSEFEHSQVQDLTVIPLYPHYSTTTVASVQDSIHRFYLSRQVAPNLHLVSDYCDYPPYIEALAKLLQRDLTKYQPDCLVFSYHGIPQSYSDSGDPYIFRCHKTTQALVAKLKITLPYFESYQSRFGPNEWIKPATDETIKSLPAKGYKNVLVLAPSFVSDCLETLLELNEENRHYFMAAGGSSYHVVSCLNDDPDWISALSKLTLSMQ</sequence>
<evidence type="ECO:0000256" key="4">
    <source>
        <dbReference type="ARBA" id="ARBA00022723"/>
    </source>
</evidence>
<keyword evidence="4 10" id="KW-0479">Metal-binding</keyword>
<dbReference type="GO" id="GO:0046872">
    <property type="term" value="F:metal ion binding"/>
    <property type="evidence" value="ECO:0007669"/>
    <property type="project" value="UniProtKB-UniRule"/>
</dbReference>
<keyword evidence="5 10" id="KW-0408">Iron</keyword>
<feature type="binding site" evidence="10">
    <location>
        <position position="272"/>
    </location>
    <ligand>
        <name>Fe(2+)</name>
        <dbReference type="ChEBI" id="CHEBI:29033"/>
    </ligand>
</feature>
<keyword evidence="8 10" id="KW-0627">Porphyrin biosynthesis</keyword>
<dbReference type="SUPFAM" id="SSF53800">
    <property type="entry name" value="Chelatase"/>
    <property type="match status" value="1"/>
</dbReference>
<dbReference type="NCBIfam" id="TIGR00109">
    <property type="entry name" value="hemH"/>
    <property type="match status" value="1"/>
</dbReference>
<comment type="catalytic activity">
    <reaction evidence="9">
        <text>Fe-coproporphyrin III + 2 H(+) = coproporphyrin III + Fe(2+)</text>
        <dbReference type="Rhea" id="RHEA:49572"/>
        <dbReference type="ChEBI" id="CHEBI:15378"/>
        <dbReference type="ChEBI" id="CHEBI:29033"/>
        <dbReference type="ChEBI" id="CHEBI:68438"/>
        <dbReference type="ChEBI" id="CHEBI:131725"/>
        <dbReference type="EC" id="4.99.1.9"/>
    </reaction>
    <physiologicalReaction direction="right-to-left" evidence="9">
        <dbReference type="Rhea" id="RHEA:49574"/>
    </physiologicalReaction>
</comment>
<dbReference type="Gene3D" id="3.40.50.1400">
    <property type="match status" value="2"/>
</dbReference>